<proteinExistence type="predicted"/>
<feature type="compositionally biased region" description="Polar residues" evidence="1">
    <location>
        <begin position="755"/>
        <end position="764"/>
    </location>
</feature>
<feature type="compositionally biased region" description="Low complexity" evidence="1">
    <location>
        <begin position="720"/>
        <end position="740"/>
    </location>
</feature>
<feature type="compositionally biased region" description="Low complexity" evidence="1">
    <location>
        <begin position="429"/>
        <end position="458"/>
    </location>
</feature>
<evidence type="ECO:0000313" key="3">
    <source>
        <dbReference type="EMBL" id="KAK7012694.1"/>
    </source>
</evidence>
<accession>A0AAW0AJH9</accession>
<keyword evidence="2" id="KW-0812">Transmembrane</keyword>
<feature type="transmembrane region" description="Helical" evidence="2">
    <location>
        <begin position="25"/>
        <end position="45"/>
    </location>
</feature>
<sequence length="764" mass="79088">MIPTGALSCFNFGQTKFTDYSGRRVRLAITLITLYLPFLCPLLFVEAHIHRPSARHNILAKRDALSDSGLPSASWIWTAQPMSGNVAFLRTFASAAGKTATSATISMTAVNQATVWVNGGAIGITDNGANSWKTAEVFSAGLNASTNTFSVLAVNNPKIATPDPGFLIAIQVKYSDGSGDSIVSDGSWTVSAAPPTDFPLPADTSKFVPATVLSAFGSGSWGKSVTAAAAPSTAGILTGSTWIWDSLTAAIAAAAGTIGFRKTVATPGGKIAQSATILMTADNDFQLFVNGEYIGQAPGIPTIPSFTTPQRFTVDLNKASNVFTVFATNIAAAGTITAGPAGLAGSITIKFSDGTTDVVFTDATWLTGPFSSPDQFLAAADSTLARTFALGAVGAKPWGAMTGISDALAAPKVPAGPFTPATVRPAANSVSSVSQESSTGATNPSSTGGNSNSAPTGSESETGSPPDQTSDSKAGDNSTSKNNNPNNATSSTTSTPIIVGVVLGILALLGVAGLFLWRRRRNENSSRHSRAMSRELFDAAYGVGRPGGSSQPATSRRTSISSAAHSEMMMVQPQQPSYMYNYPHPPVMLQGVYVQPPPPGQSYPQAPLPAVIGHAGNTSRLVVVGEPPLSPITPMQHHMSGQQMAAQQQMASRQMAAAYDQIAAQRQLTPQMTARPMDAQPLPAPQTVSQPVVPSQPIAQPPQAVPSKMEREEMVWRNNAAAGSSSASGPATPTTPTDDAYGGYEGDNLAPPPSYSAQSPLHMQ</sequence>
<keyword evidence="2" id="KW-0472">Membrane</keyword>
<feature type="region of interest" description="Disordered" evidence="1">
    <location>
        <begin position="426"/>
        <end position="493"/>
    </location>
</feature>
<name>A0AAW0AJH9_9AGAR</name>
<feature type="region of interest" description="Disordered" evidence="1">
    <location>
        <begin position="676"/>
        <end position="764"/>
    </location>
</feature>
<comment type="caution">
    <text evidence="3">The sequence shown here is derived from an EMBL/GenBank/DDBJ whole genome shotgun (WGS) entry which is preliminary data.</text>
</comment>
<organism evidence="3 4">
    <name type="scientific">Favolaschia claudopus</name>
    <dbReference type="NCBI Taxonomy" id="2862362"/>
    <lineage>
        <taxon>Eukaryota</taxon>
        <taxon>Fungi</taxon>
        <taxon>Dikarya</taxon>
        <taxon>Basidiomycota</taxon>
        <taxon>Agaricomycotina</taxon>
        <taxon>Agaricomycetes</taxon>
        <taxon>Agaricomycetidae</taxon>
        <taxon>Agaricales</taxon>
        <taxon>Marasmiineae</taxon>
        <taxon>Mycenaceae</taxon>
        <taxon>Favolaschia</taxon>
    </lineage>
</organism>
<evidence type="ECO:0000313" key="4">
    <source>
        <dbReference type="Proteomes" id="UP001362999"/>
    </source>
</evidence>
<feature type="compositionally biased region" description="Polar residues" evidence="1">
    <location>
        <begin position="459"/>
        <end position="476"/>
    </location>
</feature>
<dbReference type="Proteomes" id="UP001362999">
    <property type="component" value="Unassembled WGS sequence"/>
</dbReference>
<dbReference type="Gene3D" id="2.60.120.260">
    <property type="entry name" value="Galactose-binding domain-like"/>
    <property type="match status" value="2"/>
</dbReference>
<reference evidence="3 4" key="1">
    <citation type="journal article" date="2024" name="J Genomics">
        <title>Draft genome sequencing and assembly of Favolaschia claudopus CIRM-BRFM 2984 isolated from oak limbs.</title>
        <authorList>
            <person name="Navarro D."/>
            <person name="Drula E."/>
            <person name="Chaduli D."/>
            <person name="Cazenave R."/>
            <person name="Ahrendt S."/>
            <person name="Wang J."/>
            <person name="Lipzen A."/>
            <person name="Daum C."/>
            <person name="Barry K."/>
            <person name="Grigoriev I.V."/>
            <person name="Favel A."/>
            <person name="Rosso M.N."/>
            <person name="Martin F."/>
        </authorList>
    </citation>
    <scope>NUCLEOTIDE SEQUENCE [LARGE SCALE GENOMIC DNA]</scope>
    <source>
        <strain evidence="3 4">CIRM-BRFM 2984</strain>
    </source>
</reference>
<keyword evidence="4" id="KW-1185">Reference proteome</keyword>
<protein>
    <submittedName>
        <fullName evidence="3">Uncharacterized protein</fullName>
    </submittedName>
</protein>
<evidence type="ECO:0000256" key="2">
    <source>
        <dbReference type="SAM" id="Phobius"/>
    </source>
</evidence>
<gene>
    <name evidence="3" type="ORF">R3P38DRAFT_1578904</name>
</gene>
<feature type="transmembrane region" description="Helical" evidence="2">
    <location>
        <begin position="497"/>
        <end position="517"/>
    </location>
</feature>
<evidence type="ECO:0000256" key="1">
    <source>
        <dbReference type="SAM" id="MobiDB-lite"/>
    </source>
</evidence>
<dbReference type="EMBL" id="JAWWNJ010000064">
    <property type="protein sequence ID" value="KAK7012694.1"/>
    <property type="molecule type" value="Genomic_DNA"/>
</dbReference>
<dbReference type="NCBIfam" id="TIGR01167">
    <property type="entry name" value="LPXTG_anchor"/>
    <property type="match status" value="1"/>
</dbReference>
<feature type="compositionally biased region" description="Low complexity" evidence="1">
    <location>
        <begin position="477"/>
        <end position="493"/>
    </location>
</feature>
<keyword evidence="2" id="KW-1133">Transmembrane helix</keyword>
<dbReference type="AlphaFoldDB" id="A0AAW0AJH9"/>